<name>A0A9Q0N6I4_9DIPT</name>
<gene>
    <name evidence="3" type="primary">COL15A1</name>
    <name evidence="3" type="ORF">Bhyg_08501</name>
</gene>
<feature type="domain" description="Thrombospondin-like N-terminal" evidence="2">
    <location>
        <begin position="34"/>
        <end position="208"/>
    </location>
</feature>
<dbReference type="AlphaFoldDB" id="A0A9Q0N6I4"/>
<dbReference type="SMART" id="SM00210">
    <property type="entry name" value="TSPN"/>
    <property type="match status" value="1"/>
</dbReference>
<proteinExistence type="predicted"/>
<sequence>MIRRMSFGLIFYYSLYSVSAQIFYGQGIRDAFSEFDLLGGAIPIPPETGVTFVEGMDGFPAFFIKADADIKSPHRMVLPEKLLEFAIMAIIRPETRNGGYIFSVVNPLDTVVQLGMHISPAIEDKWNLTLYYTDSSVHSTSQKLISYEMPYAKKWTRIALRVLSNEITIFLNCIEVETVTVKREPLELNFDSASTLYLAQAGPIIKGNFVI</sequence>
<evidence type="ECO:0000256" key="1">
    <source>
        <dbReference type="ARBA" id="ARBA00022737"/>
    </source>
</evidence>
<protein>
    <submittedName>
        <fullName evidence="3">Collagen alpha-1(XV) chain</fullName>
    </submittedName>
</protein>
<dbReference type="SUPFAM" id="SSF49899">
    <property type="entry name" value="Concanavalin A-like lectins/glucanases"/>
    <property type="match status" value="1"/>
</dbReference>
<evidence type="ECO:0000259" key="2">
    <source>
        <dbReference type="SMART" id="SM00210"/>
    </source>
</evidence>
<accession>A0A9Q0N6I4</accession>
<evidence type="ECO:0000313" key="3">
    <source>
        <dbReference type="EMBL" id="KAJ6643539.1"/>
    </source>
</evidence>
<reference evidence="3" key="1">
    <citation type="submission" date="2022-07" db="EMBL/GenBank/DDBJ databases">
        <authorList>
            <person name="Trinca V."/>
            <person name="Uliana J.V.C."/>
            <person name="Torres T.T."/>
            <person name="Ward R.J."/>
            <person name="Monesi N."/>
        </authorList>
    </citation>
    <scope>NUCLEOTIDE SEQUENCE</scope>
    <source>
        <strain evidence="3">HSMRA1968</strain>
        <tissue evidence="3">Whole embryos</tissue>
    </source>
</reference>
<dbReference type="EMBL" id="WJQU01000002">
    <property type="protein sequence ID" value="KAJ6643539.1"/>
    <property type="molecule type" value="Genomic_DNA"/>
</dbReference>
<organism evidence="3 4">
    <name type="scientific">Pseudolycoriella hygida</name>
    <dbReference type="NCBI Taxonomy" id="35572"/>
    <lineage>
        <taxon>Eukaryota</taxon>
        <taxon>Metazoa</taxon>
        <taxon>Ecdysozoa</taxon>
        <taxon>Arthropoda</taxon>
        <taxon>Hexapoda</taxon>
        <taxon>Insecta</taxon>
        <taxon>Pterygota</taxon>
        <taxon>Neoptera</taxon>
        <taxon>Endopterygota</taxon>
        <taxon>Diptera</taxon>
        <taxon>Nematocera</taxon>
        <taxon>Sciaroidea</taxon>
        <taxon>Sciaridae</taxon>
        <taxon>Pseudolycoriella</taxon>
    </lineage>
</organism>
<evidence type="ECO:0000313" key="4">
    <source>
        <dbReference type="Proteomes" id="UP001151699"/>
    </source>
</evidence>
<dbReference type="OrthoDB" id="10060752at2759"/>
<keyword evidence="4" id="KW-1185">Reference proteome</keyword>
<keyword evidence="3" id="KW-0176">Collagen</keyword>
<dbReference type="Proteomes" id="UP001151699">
    <property type="component" value="Chromosome B"/>
</dbReference>
<dbReference type="Gene3D" id="2.60.120.200">
    <property type="match status" value="1"/>
</dbReference>
<dbReference type="InterPro" id="IPR048287">
    <property type="entry name" value="TSPN-like_N"/>
</dbReference>
<dbReference type="GO" id="GO:0005581">
    <property type="term" value="C:collagen trimer"/>
    <property type="evidence" value="ECO:0007669"/>
    <property type="project" value="UniProtKB-KW"/>
</dbReference>
<comment type="caution">
    <text evidence="3">The sequence shown here is derived from an EMBL/GenBank/DDBJ whole genome shotgun (WGS) entry which is preliminary data.</text>
</comment>
<dbReference type="InterPro" id="IPR013320">
    <property type="entry name" value="ConA-like_dom_sf"/>
</dbReference>
<keyword evidence="1" id="KW-0677">Repeat</keyword>